<sequence length="197" mass="22318">MDSDAFRLWDDQGSRLYLTADERAAFRAAARAHDDRSARTFCHLLLFTGCRISEGLEVTPERFDWPDQAVMFRTLKKRGRKALTTYRAVPLPADFLDELDLIHHLRGRGKSDPRARLWTWSRPTAWRRVKAVMDAAGIEGTHASPKGLRHGFGVVHALNKTPLPTLQRWMGHSDPKTTAIYMQAVGEEARQLAGAAW</sequence>
<evidence type="ECO:0000313" key="5">
    <source>
        <dbReference type="EMBL" id="CAA9588593.1"/>
    </source>
</evidence>
<dbReference type="GO" id="GO:0003677">
    <property type="term" value="F:DNA binding"/>
    <property type="evidence" value="ECO:0007669"/>
    <property type="project" value="UniProtKB-KW"/>
</dbReference>
<protein>
    <recommendedName>
        <fullName evidence="4">Tyr recombinase domain-containing protein</fullName>
    </recommendedName>
</protein>
<name>A0A6J4VUT6_9DEIN</name>
<proteinExistence type="inferred from homology"/>
<dbReference type="GO" id="GO:0006310">
    <property type="term" value="P:DNA recombination"/>
    <property type="evidence" value="ECO:0007669"/>
    <property type="project" value="UniProtKB-KW"/>
</dbReference>
<dbReference type="PROSITE" id="PS51898">
    <property type="entry name" value="TYR_RECOMBINASE"/>
    <property type="match status" value="1"/>
</dbReference>
<dbReference type="Gene3D" id="1.10.443.10">
    <property type="entry name" value="Intergrase catalytic core"/>
    <property type="match status" value="1"/>
</dbReference>
<keyword evidence="3" id="KW-0233">DNA recombination</keyword>
<organism evidence="5">
    <name type="scientific">uncultured Truepera sp</name>
    <dbReference type="NCBI Taxonomy" id="543023"/>
    <lineage>
        <taxon>Bacteria</taxon>
        <taxon>Thermotogati</taxon>
        <taxon>Deinococcota</taxon>
        <taxon>Deinococci</taxon>
        <taxon>Trueperales</taxon>
        <taxon>Trueperaceae</taxon>
        <taxon>Truepera</taxon>
        <taxon>environmental samples</taxon>
    </lineage>
</organism>
<evidence type="ECO:0000256" key="2">
    <source>
        <dbReference type="ARBA" id="ARBA00023125"/>
    </source>
</evidence>
<dbReference type="AlphaFoldDB" id="A0A6J4VUT6"/>
<dbReference type="GO" id="GO:0015074">
    <property type="term" value="P:DNA integration"/>
    <property type="evidence" value="ECO:0007669"/>
    <property type="project" value="InterPro"/>
</dbReference>
<dbReference type="SUPFAM" id="SSF56349">
    <property type="entry name" value="DNA breaking-rejoining enzymes"/>
    <property type="match status" value="1"/>
</dbReference>
<dbReference type="PANTHER" id="PTHR30349:SF41">
    <property type="entry name" value="INTEGRASE_RECOMBINASE PROTEIN MJ0367-RELATED"/>
    <property type="match status" value="1"/>
</dbReference>
<dbReference type="CDD" id="cd00397">
    <property type="entry name" value="DNA_BRE_C"/>
    <property type="match status" value="1"/>
</dbReference>
<comment type="similarity">
    <text evidence="1">Belongs to the 'phage' integrase family.</text>
</comment>
<gene>
    <name evidence="5" type="ORF">AVDCRST_MAG86-4153</name>
</gene>
<dbReference type="EMBL" id="CADCWP010000363">
    <property type="protein sequence ID" value="CAA9588593.1"/>
    <property type="molecule type" value="Genomic_DNA"/>
</dbReference>
<feature type="domain" description="Tyr recombinase" evidence="4">
    <location>
        <begin position="13"/>
        <end position="194"/>
    </location>
</feature>
<dbReference type="PANTHER" id="PTHR30349">
    <property type="entry name" value="PHAGE INTEGRASE-RELATED"/>
    <property type="match status" value="1"/>
</dbReference>
<evidence type="ECO:0000256" key="3">
    <source>
        <dbReference type="ARBA" id="ARBA00023172"/>
    </source>
</evidence>
<dbReference type="InterPro" id="IPR013762">
    <property type="entry name" value="Integrase-like_cat_sf"/>
</dbReference>
<dbReference type="InterPro" id="IPR002104">
    <property type="entry name" value="Integrase_catalytic"/>
</dbReference>
<accession>A0A6J4VUT6</accession>
<evidence type="ECO:0000256" key="1">
    <source>
        <dbReference type="ARBA" id="ARBA00008857"/>
    </source>
</evidence>
<evidence type="ECO:0000259" key="4">
    <source>
        <dbReference type="PROSITE" id="PS51898"/>
    </source>
</evidence>
<dbReference type="Pfam" id="PF00589">
    <property type="entry name" value="Phage_integrase"/>
    <property type="match status" value="1"/>
</dbReference>
<reference evidence="5" key="1">
    <citation type="submission" date="2020-02" db="EMBL/GenBank/DDBJ databases">
        <authorList>
            <person name="Meier V. D."/>
        </authorList>
    </citation>
    <scope>NUCLEOTIDE SEQUENCE</scope>
    <source>
        <strain evidence="5">AVDCRST_MAG86</strain>
    </source>
</reference>
<dbReference type="InterPro" id="IPR050090">
    <property type="entry name" value="Tyrosine_recombinase_XerCD"/>
</dbReference>
<keyword evidence="2" id="KW-0238">DNA-binding</keyword>
<dbReference type="InterPro" id="IPR011010">
    <property type="entry name" value="DNA_brk_join_enz"/>
</dbReference>